<dbReference type="EC" id="6.3.2.17" evidence="6"/>
<evidence type="ECO:0000256" key="3">
    <source>
        <dbReference type="ARBA" id="ARBA00005150"/>
    </source>
</evidence>
<protein>
    <recommendedName>
        <fullName evidence="7">Dihydrofolate synthase/folylpolyglutamate synthase</fullName>
        <ecNumber evidence="5">6.3.2.12</ecNumber>
        <ecNumber evidence="6">6.3.2.17</ecNumber>
    </recommendedName>
    <alternativeName>
        <fullName evidence="16">Folylpoly-gamma-glutamate synthetase-dihydrofolate synthetase</fullName>
    </alternativeName>
    <alternativeName>
        <fullName evidence="14">Folylpolyglutamate synthetase</fullName>
    </alternativeName>
    <alternativeName>
        <fullName evidence="15">Tetrahydrofolylpolyglutamate synthase</fullName>
    </alternativeName>
</protein>
<keyword evidence="13" id="KW-0289">Folate biosynthesis</keyword>
<proteinExistence type="inferred from homology"/>
<dbReference type="GO" id="GO:0008841">
    <property type="term" value="F:dihydrofolate synthase activity"/>
    <property type="evidence" value="ECO:0007669"/>
    <property type="project" value="UniProtKB-EC"/>
</dbReference>
<evidence type="ECO:0000256" key="12">
    <source>
        <dbReference type="ARBA" id="ARBA00022842"/>
    </source>
</evidence>
<dbReference type="InterPro" id="IPR036565">
    <property type="entry name" value="Mur-like_cat_sf"/>
</dbReference>
<evidence type="ECO:0000256" key="5">
    <source>
        <dbReference type="ARBA" id="ARBA00013023"/>
    </source>
</evidence>
<dbReference type="EMBL" id="SOBK01000015">
    <property type="protein sequence ID" value="TDT85542.1"/>
    <property type="molecule type" value="Genomic_DNA"/>
</dbReference>
<comment type="pathway">
    <text evidence="2">Cofactor biosynthesis; tetrahydrofolate biosynthesis; 7,8-dihydrofolate from 2-amino-4-hydroxy-6-hydroxymethyl-7,8-dihydropteridine diphosphate and 4-aminobenzoate: step 2/2.</text>
</comment>
<evidence type="ECO:0000256" key="2">
    <source>
        <dbReference type="ARBA" id="ARBA00004799"/>
    </source>
</evidence>
<evidence type="ECO:0000256" key="15">
    <source>
        <dbReference type="ARBA" id="ARBA00030592"/>
    </source>
</evidence>
<dbReference type="GO" id="GO:0005524">
    <property type="term" value="F:ATP binding"/>
    <property type="evidence" value="ECO:0007669"/>
    <property type="project" value="UniProtKB-KW"/>
</dbReference>
<evidence type="ECO:0000256" key="8">
    <source>
        <dbReference type="ARBA" id="ARBA00022598"/>
    </source>
</evidence>
<comment type="catalytic activity">
    <reaction evidence="18">
        <text>10-formyltetrahydrofolyl-(gamma-L-Glu)(n) + L-glutamate + ATP = 10-formyltetrahydrofolyl-(gamma-L-Glu)(n+1) + ADP + phosphate + H(+)</text>
        <dbReference type="Rhea" id="RHEA:51904"/>
        <dbReference type="Rhea" id="RHEA-COMP:13088"/>
        <dbReference type="Rhea" id="RHEA-COMP:14300"/>
        <dbReference type="ChEBI" id="CHEBI:15378"/>
        <dbReference type="ChEBI" id="CHEBI:29985"/>
        <dbReference type="ChEBI" id="CHEBI:30616"/>
        <dbReference type="ChEBI" id="CHEBI:43474"/>
        <dbReference type="ChEBI" id="CHEBI:134413"/>
        <dbReference type="ChEBI" id="CHEBI:456216"/>
        <dbReference type="EC" id="6.3.2.17"/>
    </reaction>
</comment>
<dbReference type="InterPro" id="IPR036615">
    <property type="entry name" value="Mur_ligase_C_dom_sf"/>
</dbReference>
<evidence type="ECO:0000256" key="10">
    <source>
        <dbReference type="ARBA" id="ARBA00022741"/>
    </source>
</evidence>
<dbReference type="GO" id="GO:0005737">
    <property type="term" value="C:cytoplasm"/>
    <property type="evidence" value="ECO:0007669"/>
    <property type="project" value="TreeGrafter"/>
</dbReference>
<comment type="catalytic activity">
    <reaction evidence="17">
        <text>(6S)-5,6,7,8-tetrahydrofolyl-(gamma-L-Glu)(n) + L-glutamate + ATP = (6S)-5,6,7,8-tetrahydrofolyl-(gamma-L-Glu)(n+1) + ADP + phosphate + H(+)</text>
        <dbReference type="Rhea" id="RHEA:10580"/>
        <dbReference type="Rhea" id="RHEA-COMP:14738"/>
        <dbReference type="Rhea" id="RHEA-COMP:14740"/>
        <dbReference type="ChEBI" id="CHEBI:15378"/>
        <dbReference type="ChEBI" id="CHEBI:29985"/>
        <dbReference type="ChEBI" id="CHEBI:30616"/>
        <dbReference type="ChEBI" id="CHEBI:43474"/>
        <dbReference type="ChEBI" id="CHEBI:141005"/>
        <dbReference type="ChEBI" id="CHEBI:456216"/>
        <dbReference type="EC" id="6.3.2.17"/>
    </reaction>
</comment>
<keyword evidence="12" id="KW-0460">Magnesium</keyword>
<evidence type="ECO:0000256" key="1">
    <source>
        <dbReference type="ARBA" id="ARBA00002714"/>
    </source>
</evidence>
<evidence type="ECO:0000256" key="19">
    <source>
        <dbReference type="ARBA" id="ARBA00049035"/>
    </source>
</evidence>
<dbReference type="Gene3D" id="3.90.190.20">
    <property type="entry name" value="Mur ligase, C-terminal domain"/>
    <property type="match status" value="1"/>
</dbReference>
<evidence type="ECO:0000256" key="16">
    <source>
        <dbReference type="ARBA" id="ARBA00032510"/>
    </source>
</evidence>
<dbReference type="AlphaFoldDB" id="A0AA94PKJ2"/>
<comment type="catalytic activity">
    <reaction evidence="20">
        <text>7,8-dihydropteroate + L-glutamate + ATP = 7,8-dihydrofolate + ADP + phosphate + H(+)</text>
        <dbReference type="Rhea" id="RHEA:23584"/>
        <dbReference type="ChEBI" id="CHEBI:15378"/>
        <dbReference type="ChEBI" id="CHEBI:17839"/>
        <dbReference type="ChEBI" id="CHEBI:29985"/>
        <dbReference type="ChEBI" id="CHEBI:30616"/>
        <dbReference type="ChEBI" id="CHEBI:43474"/>
        <dbReference type="ChEBI" id="CHEBI:57451"/>
        <dbReference type="ChEBI" id="CHEBI:456216"/>
        <dbReference type="EC" id="6.3.2.12"/>
    </reaction>
</comment>
<evidence type="ECO:0000256" key="7">
    <source>
        <dbReference type="ARBA" id="ARBA00019357"/>
    </source>
</evidence>
<sequence length="405" mass="43541">MTHFSNYTQLSEYMDRLGLFHMDLSLGRMEAFWEAAGMPDVPVVHVVGTNGKGSTTAFFASLARAHGQKVGTFTSPHFLTPRERVQVNRTMLSEEAWVELGNEILSAPGGDALTYFEFQTCLAMLAFRERRVDVAIMEAGLGGRFDATNVFRPGLTLFTPIGMDHEAILGPTLADIARDKAGAIHENGLAITGHQEPAAMIELQSRAEAVRARLLYAVDLAGPVPADRLGLKGIYQQANAHLALAGWHWFAAGRGIRSGHAAEIFGLESAFLPGRFQRVALNGREVILDGAHNAHALVALKAALDAEGIRPGKVVFACLKDKNLADMLPLIRSLTDGPILVPAMEGERAADNRAIAAAIGGNAVASDSMEAALCTEPLVPEPTLVCGSLYLLAEFYTLYPHFLTA</sequence>
<dbReference type="SUPFAM" id="SSF53623">
    <property type="entry name" value="MurD-like peptide ligases, catalytic domain"/>
    <property type="match status" value="1"/>
</dbReference>
<evidence type="ECO:0000256" key="17">
    <source>
        <dbReference type="ARBA" id="ARBA00047493"/>
    </source>
</evidence>
<evidence type="ECO:0000259" key="21">
    <source>
        <dbReference type="Pfam" id="PF02875"/>
    </source>
</evidence>
<dbReference type="PANTHER" id="PTHR11136">
    <property type="entry name" value="FOLYLPOLYGLUTAMATE SYNTHASE-RELATED"/>
    <property type="match status" value="1"/>
</dbReference>
<evidence type="ECO:0000313" key="23">
    <source>
        <dbReference type="Proteomes" id="UP000295506"/>
    </source>
</evidence>
<organism evidence="22 23">
    <name type="scientific">Pseudodesulfovibrio indicus</name>
    <dbReference type="NCBI Taxonomy" id="1716143"/>
    <lineage>
        <taxon>Bacteria</taxon>
        <taxon>Pseudomonadati</taxon>
        <taxon>Thermodesulfobacteriota</taxon>
        <taxon>Desulfovibrionia</taxon>
        <taxon>Desulfovibrionales</taxon>
        <taxon>Desulfovibrionaceae</taxon>
    </lineage>
</organism>
<dbReference type="InterPro" id="IPR001645">
    <property type="entry name" value="Folylpolyglutamate_synth"/>
</dbReference>
<comment type="catalytic activity">
    <reaction evidence="19">
        <text>(6R)-5,10-methylenetetrahydrofolyl-(gamma-L-Glu)(n) + L-glutamate + ATP = (6R)-5,10-methylenetetrahydrofolyl-(gamma-L-Glu)(n+1) + ADP + phosphate + H(+)</text>
        <dbReference type="Rhea" id="RHEA:51912"/>
        <dbReference type="Rhea" id="RHEA-COMP:13257"/>
        <dbReference type="Rhea" id="RHEA-COMP:13258"/>
        <dbReference type="ChEBI" id="CHEBI:15378"/>
        <dbReference type="ChEBI" id="CHEBI:29985"/>
        <dbReference type="ChEBI" id="CHEBI:30616"/>
        <dbReference type="ChEBI" id="CHEBI:43474"/>
        <dbReference type="ChEBI" id="CHEBI:136572"/>
        <dbReference type="ChEBI" id="CHEBI:456216"/>
        <dbReference type="EC" id="6.3.2.17"/>
    </reaction>
</comment>
<keyword evidence="9" id="KW-0479">Metal-binding</keyword>
<dbReference type="GO" id="GO:0004326">
    <property type="term" value="F:tetrahydrofolylpolyglutamate synthase activity"/>
    <property type="evidence" value="ECO:0007669"/>
    <property type="project" value="UniProtKB-EC"/>
</dbReference>
<evidence type="ECO:0000256" key="13">
    <source>
        <dbReference type="ARBA" id="ARBA00022909"/>
    </source>
</evidence>
<dbReference type="SUPFAM" id="SSF53244">
    <property type="entry name" value="MurD-like peptide ligases, peptide-binding domain"/>
    <property type="match status" value="1"/>
</dbReference>
<dbReference type="EC" id="6.3.2.12" evidence="5"/>
<evidence type="ECO:0000256" key="20">
    <source>
        <dbReference type="ARBA" id="ARBA00049161"/>
    </source>
</evidence>
<name>A0AA94PKJ2_9BACT</name>
<dbReference type="RefSeq" id="WP_233490890.1">
    <property type="nucleotide sequence ID" value="NZ_CP014206.1"/>
</dbReference>
<evidence type="ECO:0000256" key="18">
    <source>
        <dbReference type="ARBA" id="ARBA00047808"/>
    </source>
</evidence>
<evidence type="ECO:0000256" key="14">
    <source>
        <dbReference type="ARBA" id="ARBA00030048"/>
    </source>
</evidence>
<dbReference type="NCBIfam" id="TIGR01499">
    <property type="entry name" value="folC"/>
    <property type="match status" value="1"/>
</dbReference>
<accession>A0AA94PKJ2</accession>
<comment type="pathway">
    <text evidence="3">Cofactor biosynthesis; tetrahydrofolylpolyglutamate biosynthesis.</text>
</comment>
<dbReference type="Pfam" id="PF02875">
    <property type="entry name" value="Mur_ligase_C"/>
    <property type="match status" value="1"/>
</dbReference>
<dbReference type="InterPro" id="IPR004101">
    <property type="entry name" value="Mur_ligase_C"/>
</dbReference>
<evidence type="ECO:0000256" key="6">
    <source>
        <dbReference type="ARBA" id="ARBA00013025"/>
    </source>
</evidence>
<evidence type="ECO:0000256" key="4">
    <source>
        <dbReference type="ARBA" id="ARBA00008276"/>
    </source>
</evidence>
<reference evidence="22 23" key="1">
    <citation type="submission" date="2019-03" db="EMBL/GenBank/DDBJ databases">
        <title>Genomic Encyclopedia of Type Strains, Phase IV (KMG-IV): sequencing the most valuable type-strain genomes for metagenomic binning, comparative biology and taxonomic classification.</title>
        <authorList>
            <person name="Goeker M."/>
        </authorList>
    </citation>
    <scope>NUCLEOTIDE SEQUENCE [LARGE SCALE GENOMIC DNA]</scope>
    <source>
        <strain evidence="22 23">DSM 101483</strain>
    </source>
</reference>
<comment type="caution">
    <text evidence="22">The sequence shown here is derived from an EMBL/GenBank/DDBJ whole genome shotgun (WGS) entry which is preliminary data.</text>
</comment>
<evidence type="ECO:0000256" key="9">
    <source>
        <dbReference type="ARBA" id="ARBA00022723"/>
    </source>
</evidence>
<dbReference type="Proteomes" id="UP000295506">
    <property type="component" value="Unassembled WGS sequence"/>
</dbReference>
<keyword evidence="8" id="KW-0436">Ligase</keyword>
<feature type="domain" description="Mur ligase C-terminal" evidence="21">
    <location>
        <begin position="274"/>
        <end position="373"/>
    </location>
</feature>
<keyword evidence="10" id="KW-0547">Nucleotide-binding</keyword>
<evidence type="ECO:0000256" key="11">
    <source>
        <dbReference type="ARBA" id="ARBA00022840"/>
    </source>
</evidence>
<comment type="function">
    <text evidence="1">Functions in two distinct reactions of the de novo folate biosynthetic pathway. Catalyzes the addition of a glutamate residue to dihydropteroate (7,8-dihydropteroate or H2Pte) to form dihydrofolate (7,8-dihydrofolate monoglutamate or H2Pte-Glu). Also catalyzes successive additions of L-glutamate to tetrahydrofolate or 10-formyltetrahydrofolate or 5,10-methylenetetrahydrofolate, leading to folylpolyglutamate derivatives.</text>
</comment>
<comment type="similarity">
    <text evidence="4">Belongs to the folylpolyglutamate synthase family.</text>
</comment>
<evidence type="ECO:0000313" key="22">
    <source>
        <dbReference type="EMBL" id="TDT85542.1"/>
    </source>
</evidence>
<dbReference type="GO" id="GO:0046656">
    <property type="term" value="P:folic acid biosynthetic process"/>
    <property type="evidence" value="ECO:0007669"/>
    <property type="project" value="UniProtKB-KW"/>
</dbReference>
<keyword evidence="11" id="KW-0067">ATP-binding</keyword>
<dbReference type="Gene3D" id="3.40.1190.10">
    <property type="entry name" value="Mur-like, catalytic domain"/>
    <property type="match status" value="1"/>
</dbReference>
<dbReference type="PANTHER" id="PTHR11136:SF0">
    <property type="entry name" value="DIHYDROFOLATE SYNTHETASE-RELATED"/>
    <property type="match status" value="1"/>
</dbReference>
<dbReference type="GO" id="GO:0046872">
    <property type="term" value="F:metal ion binding"/>
    <property type="evidence" value="ECO:0007669"/>
    <property type="project" value="UniProtKB-KW"/>
</dbReference>
<gene>
    <name evidence="22" type="ORF">EDC59_11518</name>
</gene>
<dbReference type="PIRSF" id="PIRSF001563">
    <property type="entry name" value="Folylpolyglu_synth"/>
    <property type="match status" value="1"/>
</dbReference>